<dbReference type="AlphaFoldDB" id="W4FWP9"/>
<dbReference type="Gene3D" id="3.30.420.10">
    <property type="entry name" value="Ribonuclease H-like superfamily/Ribonuclease H"/>
    <property type="match status" value="1"/>
</dbReference>
<dbReference type="VEuPathDB" id="FungiDB:H257_12754"/>
<dbReference type="GeneID" id="20814750"/>
<sequence length="254" mass="28467">MAGQPTGRELSYAKKMEASLLVEQSHSLPPNSTSTEPPSPVVSAGRRYTHRTRTVAIATLDNALHKRFSVVALASSLCCPTTTRQNVSHFAVRTFIPAVLSARDTPTSGPPEAPVFDDMWDLVHLDEKCFNAERNMRKVYLTESEEHEQRTWSSKRFIPKVMILAAVARPRHDDERGTNFDGKIGMWPIVQYLPAVLNSRNRPTGTIMPTLVNVDTVVYSDYVITRVIPSIKATAVVFNWCPQWKQVIPSPPIR</sequence>
<dbReference type="PANTHER" id="PTHR47169">
    <property type="entry name" value="OS01G0541250 PROTEIN"/>
    <property type="match status" value="1"/>
</dbReference>
<proteinExistence type="predicted"/>
<gene>
    <name evidence="2" type="ORF">H257_12754</name>
</gene>
<feature type="compositionally biased region" description="Low complexity" evidence="1">
    <location>
        <begin position="27"/>
        <end position="36"/>
    </location>
</feature>
<evidence type="ECO:0000313" key="2">
    <source>
        <dbReference type="EMBL" id="ETV71917.1"/>
    </source>
</evidence>
<dbReference type="InterPro" id="IPR036397">
    <property type="entry name" value="RNaseH_sf"/>
</dbReference>
<accession>W4FWP9</accession>
<dbReference type="PANTHER" id="PTHR47169:SF2">
    <property type="entry name" value="OS01G0541250 PROTEIN"/>
    <property type="match status" value="1"/>
</dbReference>
<protein>
    <submittedName>
        <fullName evidence="2">Uncharacterized protein</fullName>
    </submittedName>
</protein>
<name>W4FWP9_APHAT</name>
<dbReference type="GO" id="GO:0003676">
    <property type="term" value="F:nucleic acid binding"/>
    <property type="evidence" value="ECO:0007669"/>
    <property type="project" value="InterPro"/>
</dbReference>
<feature type="region of interest" description="Disordered" evidence="1">
    <location>
        <begin position="24"/>
        <end position="44"/>
    </location>
</feature>
<dbReference type="OrthoDB" id="116611at2759"/>
<dbReference type="RefSeq" id="XP_009838360.1">
    <property type="nucleotide sequence ID" value="XM_009840058.1"/>
</dbReference>
<dbReference type="EMBL" id="KI913156">
    <property type="protein sequence ID" value="ETV71917.1"/>
    <property type="molecule type" value="Genomic_DNA"/>
</dbReference>
<reference evidence="2" key="1">
    <citation type="submission" date="2013-12" db="EMBL/GenBank/DDBJ databases">
        <title>The Genome Sequence of Aphanomyces astaci APO3.</title>
        <authorList>
            <consortium name="The Broad Institute Genomics Platform"/>
            <person name="Russ C."/>
            <person name="Tyler B."/>
            <person name="van West P."/>
            <person name="Dieguez-Uribeondo J."/>
            <person name="Young S.K."/>
            <person name="Zeng Q."/>
            <person name="Gargeya S."/>
            <person name="Fitzgerald M."/>
            <person name="Abouelleil A."/>
            <person name="Alvarado L."/>
            <person name="Chapman S.B."/>
            <person name="Gainer-Dewar J."/>
            <person name="Goldberg J."/>
            <person name="Griggs A."/>
            <person name="Gujja S."/>
            <person name="Hansen M."/>
            <person name="Howarth C."/>
            <person name="Imamovic A."/>
            <person name="Ireland A."/>
            <person name="Larimer J."/>
            <person name="McCowan C."/>
            <person name="Murphy C."/>
            <person name="Pearson M."/>
            <person name="Poon T.W."/>
            <person name="Priest M."/>
            <person name="Roberts A."/>
            <person name="Saif S."/>
            <person name="Shea T."/>
            <person name="Sykes S."/>
            <person name="Wortman J."/>
            <person name="Nusbaum C."/>
            <person name="Birren B."/>
        </authorList>
    </citation>
    <scope>NUCLEOTIDE SEQUENCE [LARGE SCALE GENOMIC DNA]</scope>
    <source>
        <strain evidence="2">APO3</strain>
    </source>
</reference>
<evidence type="ECO:0000256" key="1">
    <source>
        <dbReference type="SAM" id="MobiDB-lite"/>
    </source>
</evidence>
<organism evidence="2">
    <name type="scientific">Aphanomyces astaci</name>
    <name type="common">Crayfish plague agent</name>
    <dbReference type="NCBI Taxonomy" id="112090"/>
    <lineage>
        <taxon>Eukaryota</taxon>
        <taxon>Sar</taxon>
        <taxon>Stramenopiles</taxon>
        <taxon>Oomycota</taxon>
        <taxon>Saprolegniomycetes</taxon>
        <taxon>Saprolegniales</taxon>
        <taxon>Verrucalvaceae</taxon>
        <taxon>Aphanomyces</taxon>
    </lineage>
</organism>